<accession>A0A1M5XQR0</accession>
<feature type="chain" id="PRO_5012002574" description="Cysteine rich repeat-containing protein" evidence="2">
    <location>
        <begin position="30"/>
        <end position="191"/>
    </location>
</feature>
<evidence type="ECO:0008006" key="5">
    <source>
        <dbReference type="Google" id="ProtNLM"/>
    </source>
</evidence>
<keyword evidence="4" id="KW-1185">Reference proteome</keyword>
<name>A0A1M5XQR0_9BURK</name>
<dbReference type="RefSeq" id="WP_073103923.1">
    <property type="nucleotide sequence ID" value="NZ_FQXE01000007.1"/>
</dbReference>
<gene>
    <name evidence="3" type="ORF">SAMN04488135_10763</name>
</gene>
<evidence type="ECO:0000256" key="1">
    <source>
        <dbReference type="SAM" id="MobiDB-lite"/>
    </source>
</evidence>
<dbReference type="STRING" id="658167.SAMN04488135_10763"/>
<dbReference type="AlphaFoldDB" id="A0A1M5XQR0"/>
<reference evidence="3 4" key="1">
    <citation type="submission" date="2016-11" db="EMBL/GenBank/DDBJ databases">
        <authorList>
            <person name="Jaros S."/>
            <person name="Januszkiewicz K."/>
            <person name="Wedrychowicz H."/>
        </authorList>
    </citation>
    <scope>NUCLEOTIDE SEQUENCE [LARGE SCALE GENOMIC DNA]</scope>
    <source>
        <strain evidence="3 4">CGMCC 1.10190</strain>
    </source>
</reference>
<evidence type="ECO:0000313" key="3">
    <source>
        <dbReference type="EMBL" id="SHI01868.1"/>
    </source>
</evidence>
<evidence type="ECO:0000313" key="4">
    <source>
        <dbReference type="Proteomes" id="UP000184226"/>
    </source>
</evidence>
<dbReference type="Proteomes" id="UP000184226">
    <property type="component" value="Unassembled WGS sequence"/>
</dbReference>
<organism evidence="3 4">
    <name type="scientific">Pollutimonas bauzanensis</name>
    <dbReference type="NCBI Taxonomy" id="658167"/>
    <lineage>
        <taxon>Bacteria</taxon>
        <taxon>Pseudomonadati</taxon>
        <taxon>Pseudomonadota</taxon>
        <taxon>Betaproteobacteria</taxon>
        <taxon>Burkholderiales</taxon>
        <taxon>Alcaligenaceae</taxon>
        <taxon>Pollutimonas</taxon>
    </lineage>
</organism>
<evidence type="ECO:0000256" key="2">
    <source>
        <dbReference type="SAM" id="SignalP"/>
    </source>
</evidence>
<dbReference type="EMBL" id="FQXE01000007">
    <property type="protein sequence ID" value="SHI01868.1"/>
    <property type="molecule type" value="Genomic_DNA"/>
</dbReference>
<feature type="signal peptide" evidence="2">
    <location>
        <begin position="1"/>
        <end position="29"/>
    </location>
</feature>
<protein>
    <recommendedName>
        <fullName evidence="5">Cysteine rich repeat-containing protein</fullName>
    </recommendedName>
</protein>
<feature type="compositionally biased region" description="Pro residues" evidence="1">
    <location>
        <begin position="141"/>
        <end position="183"/>
    </location>
</feature>
<proteinExistence type="predicted"/>
<feature type="region of interest" description="Disordered" evidence="1">
    <location>
        <begin position="136"/>
        <end position="191"/>
    </location>
</feature>
<sequence length="191" mass="19166">MHTRSITLSRQLLAACALGACLAAPLAMAAGPGASPGNADIEARYKTDIARCNAGQTNQDKATCLREAGAARDESRRNRLSNGNQAYDKNEVARCQALPAAKRDDCMLQMSGQNTRTQGSVGGGGVLRETTITTPGAVAPAPVPAPPAPGLTPNPPPATPAPSLAPPAPPSVAPPAPLTPAAPVPGTGIAK</sequence>
<dbReference type="PROSITE" id="PS51257">
    <property type="entry name" value="PROKAR_LIPOPROTEIN"/>
    <property type="match status" value="1"/>
</dbReference>
<keyword evidence="2" id="KW-0732">Signal</keyword>